<protein>
    <submittedName>
        <fullName evidence="2">Uncharacterized protein</fullName>
    </submittedName>
</protein>
<evidence type="ECO:0000313" key="3">
    <source>
        <dbReference type="Proteomes" id="UP000070529"/>
    </source>
</evidence>
<feature type="region of interest" description="Disordered" evidence="1">
    <location>
        <begin position="81"/>
        <end position="102"/>
    </location>
</feature>
<dbReference type="Proteomes" id="UP000070529">
    <property type="component" value="Unassembled WGS sequence"/>
</dbReference>
<dbReference type="RefSeq" id="WP_067419333.1">
    <property type="nucleotide sequence ID" value="NZ_LNTY01000051.1"/>
</dbReference>
<dbReference type="STRING" id="294935.ATN88_22045"/>
<proteinExistence type="predicted"/>
<comment type="caution">
    <text evidence="2">The sequence shown here is derived from an EMBL/GenBank/DDBJ whole genome shotgun (WGS) entry which is preliminary data.</text>
</comment>
<organism evidence="2 3">
    <name type="scientific">Enterovibrio coralii</name>
    <dbReference type="NCBI Taxonomy" id="294935"/>
    <lineage>
        <taxon>Bacteria</taxon>
        <taxon>Pseudomonadati</taxon>
        <taxon>Pseudomonadota</taxon>
        <taxon>Gammaproteobacteria</taxon>
        <taxon>Vibrionales</taxon>
        <taxon>Vibrionaceae</taxon>
        <taxon>Enterovibrio</taxon>
    </lineage>
</organism>
<accession>A0A135I4T4</accession>
<evidence type="ECO:0000313" key="2">
    <source>
        <dbReference type="EMBL" id="KXF80438.1"/>
    </source>
</evidence>
<evidence type="ECO:0000256" key="1">
    <source>
        <dbReference type="SAM" id="MobiDB-lite"/>
    </source>
</evidence>
<dbReference type="AlphaFoldDB" id="A0A135I4T4"/>
<feature type="compositionally biased region" description="Basic and acidic residues" evidence="1">
    <location>
        <begin position="81"/>
        <end position="90"/>
    </location>
</feature>
<name>A0A135I4T4_9GAMM</name>
<dbReference type="EMBL" id="LNTY01000051">
    <property type="protein sequence ID" value="KXF80438.1"/>
    <property type="molecule type" value="Genomic_DNA"/>
</dbReference>
<keyword evidence="3" id="KW-1185">Reference proteome</keyword>
<sequence length="102" mass="12070">MATPVISVRPKAIARRNEHPLKWTDKKGHCRVQHQLLDVFTDMTKRLRLGRESRLYVQEKHCAREYETRLLSLYEMARHAEHTSLDESAPRRYAASPTSRRE</sequence>
<gene>
    <name evidence="2" type="ORF">ATN88_22045</name>
</gene>
<reference evidence="2 3" key="1">
    <citation type="submission" date="2015-11" db="EMBL/GenBank/DDBJ databases">
        <title>Genomic Taxonomy of the Vibrionaceae.</title>
        <authorList>
            <person name="Gomez-Gil B."/>
            <person name="Enciso-Ibarra J."/>
        </authorList>
    </citation>
    <scope>NUCLEOTIDE SEQUENCE [LARGE SCALE GENOMIC DNA]</scope>
    <source>
        <strain evidence="2 3">CAIM 912</strain>
    </source>
</reference>